<feature type="compositionally biased region" description="Polar residues" evidence="7">
    <location>
        <begin position="10"/>
        <end position="20"/>
    </location>
</feature>
<feature type="region of interest" description="Disordered" evidence="7">
    <location>
        <begin position="669"/>
        <end position="690"/>
    </location>
</feature>
<feature type="compositionally biased region" description="Polar residues" evidence="7">
    <location>
        <begin position="437"/>
        <end position="450"/>
    </location>
</feature>
<dbReference type="InterPro" id="IPR036322">
    <property type="entry name" value="WD40_repeat_dom_sf"/>
</dbReference>
<dbReference type="GO" id="GO:0005774">
    <property type="term" value="C:vacuolar membrane"/>
    <property type="evidence" value="ECO:0007669"/>
    <property type="project" value="TreeGrafter"/>
</dbReference>
<feature type="region of interest" description="Disordered" evidence="7">
    <location>
        <begin position="881"/>
        <end position="933"/>
    </location>
</feature>
<evidence type="ECO:0000256" key="4">
    <source>
        <dbReference type="ARBA" id="ARBA00022771"/>
    </source>
</evidence>
<keyword evidence="2" id="KW-0479">Metal-binding</keyword>
<feature type="region of interest" description="Disordered" evidence="7">
    <location>
        <begin position="1"/>
        <end position="32"/>
    </location>
</feature>
<dbReference type="InterPro" id="IPR001680">
    <property type="entry name" value="WD40_rpt"/>
</dbReference>
<feature type="region of interest" description="Disordered" evidence="7">
    <location>
        <begin position="1160"/>
        <end position="1196"/>
    </location>
</feature>
<evidence type="ECO:0000256" key="1">
    <source>
        <dbReference type="ARBA" id="ARBA00022574"/>
    </source>
</evidence>
<dbReference type="PANTHER" id="PTHR46200:SF1">
    <property type="entry name" value="GATOR COMPLEX PROTEIN WDR24"/>
    <property type="match status" value="1"/>
</dbReference>
<feature type="region of interest" description="Disordered" evidence="7">
    <location>
        <begin position="707"/>
        <end position="747"/>
    </location>
</feature>
<dbReference type="GO" id="GO:0061700">
    <property type="term" value="C:GATOR2 complex"/>
    <property type="evidence" value="ECO:0007669"/>
    <property type="project" value="TreeGrafter"/>
</dbReference>
<dbReference type="InterPro" id="IPR019775">
    <property type="entry name" value="WD40_repeat_CS"/>
</dbReference>
<feature type="region of interest" description="Disordered" evidence="7">
    <location>
        <begin position="605"/>
        <end position="653"/>
    </location>
</feature>
<organism evidence="8 9">
    <name type="scientific">Ophiocordyceps australis</name>
    <dbReference type="NCBI Taxonomy" id="1399860"/>
    <lineage>
        <taxon>Eukaryota</taxon>
        <taxon>Fungi</taxon>
        <taxon>Dikarya</taxon>
        <taxon>Ascomycota</taxon>
        <taxon>Pezizomycotina</taxon>
        <taxon>Sordariomycetes</taxon>
        <taxon>Hypocreomycetidae</taxon>
        <taxon>Hypocreales</taxon>
        <taxon>Ophiocordycipitaceae</taxon>
        <taxon>Ophiocordyceps</taxon>
    </lineage>
</organism>
<dbReference type="AlphaFoldDB" id="A0A2C5Z5C9"/>
<gene>
    <name evidence="8" type="ORF">CDD82_4537</name>
</gene>
<dbReference type="Pfam" id="PF00400">
    <property type="entry name" value="WD40"/>
    <property type="match status" value="2"/>
</dbReference>
<dbReference type="PROSITE" id="PS50294">
    <property type="entry name" value="WD_REPEATS_REGION"/>
    <property type="match status" value="1"/>
</dbReference>
<comment type="caution">
    <text evidence="8">The sequence shown here is derived from an EMBL/GenBank/DDBJ whole genome shotgun (WGS) entry which is preliminary data.</text>
</comment>
<dbReference type="PROSITE" id="PS50082">
    <property type="entry name" value="WD_REPEATS_2"/>
    <property type="match status" value="1"/>
</dbReference>
<dbReference type="InterPro" id="IPR037590">
    <property type="entry name" value="WDR24"/>
</dbReference>
<dbReference type="SMART" id="SM00320">
    <property type="entry name" value="WD40"/>
    <property type="match status" value="3"/>
</dbReference>
<evidence type="ECO:0000256" key="3">
    <source>
        <dbReference type="ARBA" id="ARBA00022737"/>
    </source>
</evidence>
<keyword evidence="1 6" id="KW-0853">WD repeat</keyword>
<protein>
    <submittedName>
        <fullName evidence="8">Uncharacterized protein</fullName>
    </submittedName>
</protein>
<feature type="compositionally biased region" description="Polar residues" evidence="7">
    <location>
        <begin position="616"/>
        <end position="633"/>
    </location>
</feature>
<reference evidence="8 9" key="1">
    <citation type="submission" date="2017-06" db="EMBL/GenBank/DDBJ databases">
        <title>Ant-infecting Ophiocordyceps genomes reveal a high diversity of potential behavioral manipulation genes and a possible major role for enterotoxins.</title>
        <authorList>
            <person name="De Bekker C."/>
            <person name="Evans H.C."/>
            <person name="Brachmann A."/>
            <person name="Hughes D.P."/>
        </authorList>
    </citation>
    <scope>NUCLEOTIDE SEQUENCE [LARGE SCALE GENOMIC DNA]</scope>
    <source>
        <strain evidence="8 9">1348a</strain>
    </source>
</reference>
<keyword evidence="4" id="KW-0863">Zinc-finger</keyword>
<feature type="region of interest" description="Disordered" evidence="7">
    <location>
        <begin position="412"/>
        <end position="451"/>
    </location>
</feature>
<dbReference type="SUPFAM" id="SSF50978">
    <property type="entry name" value="WD40 repeat-like"/>
    <property type="match status" value="1"/>
</dbReference>
<keyword evidence="9" id="KW-1185">Reference proteome</keyword>
<dbReference type="EMBL" id="NJEU01000384">
    <property type="protein sequence ID" value="PHH75216.1"/>
    <property type="molecule type" value="Genomic_DNA"/>
</dbReference>
<proteinExistence type="predicted"/>
<evidence type="ECO:0000256" key="7">
    <source>
        <dbReference type="SAM" id="MobiDB-lite"/>
    </source>
</evidence>
<sequence length="1196" mass="128817">MRKLLGKPATPSSAGGQVPSSAGDATPTSTAWRPAQAQDAVYNAGAPIGCFDVAPDRRVAVLAGPHVLKTVLLNGDSTAFSPSEGINLRAALAMRQSGFAADQLNIGHVKWYKDATVFTACASGKIFTYDVTRLGPAFSGPLECIQTQEDSRQVNSLDVNPHRPSWLLSGSQDGWTRIFNASQPHPNTRSGALAFRQQFAPLRCIDSVRQVQWSPTNGTELACCTESGVVLKWDVKQPSRPLLRINAHDKACAAIAWHPDGIHLISAGWDAKLHVWDLGATADKRQRPKWALSMPAPVSAVAWRPATTHTRRVAQVAVSYEESGTRRYGIPAVHVWDLARPTMPYKQIERFDKAPSALMWQGQDMLWTVGQDGLFNQCDVAFAPKVLDRQSTSAMAFSPRGDAMVFLDERSQPQRSRHAVSHGTEPVTDAVHHKTEYSPSQNMTGLSVSRSDSEEDAMATFVASQAKTLHKRLPSGRSGLLMSTTPPSGPPPVDDGLHAINLEQSIAVTGLFTPQQAMVSGHVPWTKSVQLYEYMSSAYLEILHEHLPWTDGGKPLVERVANIMEEYARTAQGANLFRLAQTWRILAYAVTLLLRRRGQYHVESRAGQAHKLPRVESSSNVRARTSEASTSGVGDSAATGEATPRPPSLAHRTSIEGRLAARSLLAEELESTSNVPTPIARPVDSSAGIDGTYQYGRRLKRIVEPESLSLGPAAHGSFGQGRADAGHGDSNHGPDGSSDGRSLSQVSSTEGYDFYDTEVLAKAIDVPRPRLGGASGPQKRAWHRRKSKQESDDTYGQMFSFSEGNKLSGLRSSSSDDAFAKPTMTRQLSDTDKSSISSSVDEKHGLGHMEEMEGQQEGGTGAHTSTDASRAQQDEALGAQMTNQSDDSSQVEAASEASEAEQGGEPRMSETAARGESGRVASTGKSAAKPRFHVRPQIVENDYLPWEGDAPWPYPLQTDAPPVVGSAGPPLDPYTVVRRALDFEVKTSALHASAMVLLLRPLVPSWVIGVDQASGILRQHHGRLMAMSLFVPAALLRKLCVAGYPAGMPSWGDTHVSIVAPAQLNTKVGLACPACRKPREPDPRRGANAIWRCEHCAAVMAPCAVCAHREARLELAAWWACAVCGHGGHAACLTAWHAESLGACPQDGCGHVCLEEHGRDEGEGEGGTHSRAVGQARGALGEQRKSVKFARPSCRE</sequence>
<evidence type="ECO:0000256" key="2">
    <source>
        <dbReference type="ARBA" id="ARBA00022723"/>
    </source>
</evidence>
<dbReference type="GO" id="GO:0016239">
    <property type="term" value="P:positive regulation of macroautophagy"/>
    <property type="evidence" value="ECO:0007669"/>
    <property type="project" value="TreeGrafter"/>
</dbReference>
<evidence type="ECO:0000256" key="5">
    <source>
        <dbReference type="ARBA" id="ARBA00022833"/>
    </source>
</evidence>
<name>A0A2C5Z5C9_9HYPO</name>
<dbReference type="Gene3D" id="2.130.10.10">
    <property type="entry name" value="YVTN repeat-like/Quinoprotein amine dehydrogenase"/>
    <property type="match status" value="2"/>
</dbReference>
<feature type="repeat" description="WD" evidence="6">
    <location>
        <begin position="245"/>
        <end position="278"/>
    </location>
</feature>
<dbReference type="PANTHER" id="PTHR46200">
    <property type="entry name" value="GATOR COMPLEX PROTEIN WDR24"/>
    <property type="match status" value="1"/>
</dbReference>
<dbReference type="PROSITE" id="PS00678">
    <property type="entry name" value="WD_REPEATS_1"/>
    <property type="match status" value="1"/>
</dbReference>
<dbReference type="GO" id="GO:0008270">
    <property type="term" value="F:zinc ion binding"/>
    <property type="evidence" value="ECO:0007669"/>
    <property type="project" value="UniProtKB-KW"/>
</dbReference>
<evidence type="ECO:0000256" key="6">
    <source>
        <dbReference type="PROSITE-ProRule" id="PRU00221"/>
    </source>
</evidence>
<dbReference type="Proteomes" id="UP000224854">
    <property type="component" value="Unassembled WGS sequence"/>
</dbReference>
<dbReference type="OrthoDB" id="60955at2759"/>
<feature type="region of interest" description="Disordered" evidence="7">
    <location>
        <begin position="766"/>
        <end position="843"/>
    </location>
</feature>
<dbReference type="GO" id="GO:0005829">
    <property type="term" value="C:cytosol"/>
    <property type="evidence" value="ECO:0007669"/>
    <property type="project" value="TreeGrafter"/>
</dbReference>
<keyword evidence="5" id="KW-0862">Zinc</keyword>
<evidence type="ECO:0000313" key="9">
    <source>
        <dbReference type="Proteomes" id="UP000224854"/>
    </source>
</evidence>
<dbReference type="GO" id="GO:1904263">
    <property type="term" value="P:positive regulation of TORC1 signaling"/>
    <property type="evidence" value="ECO:0007669"/>
    <property type="project" value="TreeGrafter"/>
</dbReference>
<keyword evidence="3" id="KW-0677">Repeat</keyword>
<dbReference type="InterPro" id="IPR015943">
    <property type="entry name" value="WD40/YVTN_repeat-like_dom_sf"/>
</dbReference>
<accession>A0A2C5Z5C9</accession>
<feature type="compositionally biased region" description="Low complexity" evidence="7">
    <location>
        <begin position="885"/>
        <end position="905"/>
    </location>
</feature>
<feature type="compositionally biased region" description="Polar residues" evidence="7">
    <location>
        <begin position="797"/>
        <end position="816"/>
    </location>
</feature>
<evidence type="ECO:0000313" key="8">
    <source>
        <dbReference type="EMBL" id="PHH75216.1"/>
    </source>
</evidence>